<keyword evidence="1" id="KW-0812">Transmembrane</keyword>
<dbReference type="Gene3D" id="1.10.150.280">
    <property type="entry name" value="AF1531-like domain"/>
    <property type="match status" value="1"/>
</dbReference>
<dbReference type="SUPFAM" id="SSF47781">
    <property type="entry name" value="RuvA domain 2-like"/>
    <property type="match status" value="3"/>
</dbReference>
<proteinExistence type="predicted"/>
<comment type="caution">
    <text evidence="2">The sequence shown here is derived from an EMBL/GenBank/DDBJ whole genome shotgun (WGS) entry which is preliminary data.</text>
</comment>
<dbReference type="InterPro" id="IPR010994">
    <property type="entry name" value="RuvA_2-like"/>
</dbReference>
<evidence type="ECO:0000256" key="1">
    <source>
        <dbReference type="SAM" id="Phobius"/>
    </source>
</evidence>
<name>A0ABX2AXG0_9BACT</name>
<reference evidence="2 3" key="1">
    <citation type="submission" date="2020-05" db="EMBL/GenBank/DDBJ databases">
        <title>Distinct polysaccharide utilization as determinants for interspecies competition between intestinal Prevotella spp.</title>
        <authorList>
            <person name="Galvez E.J.C."/>
            <person name="Iljazovic A."/>
            <person name="Strowig T."/>
        </authorList>
    </citation>
    <scope>NUCLEOTIDE SEQUENCE [LARGE SCALE GENOMIC DNA]</scope>
    <source>
        <strain evidence="2 3">PROD</strain>
    </source>
</reference>
<protein>
    <submittedName>
        <fullName evidence="2">Helix-hairpin-helix domain-containing protein</fullName>
    </submittedName>
</protein>
<evidence type="ECO:0000313" key="2">
    <source>
        <dbReference type="EMBL" id="NPE14603.1"/>
    </source>
</evidence>
<dbReference type="Proteomes" id="UP001193734">
    <property type="component" value="Unassembled WGS sequence"/>
</dbReference>
<sequence length="298" mass="34575">MRKTLYHKSDRKAIMALLIMALAGLSVVYYSGTDGSTELSRTDIADTLNDTEDTLMFQKRTFHRKTQPYYHVKEHASELFPFDPNTVDSTSLFRLGLQPWQVRNIYKYRARGGVYRRPADFARLYGLTVGQYRRLEPYIRISPDFLPASSLPEAGHSVRDTIWYPAKITPDERIVLNTADTAMLRRVPGIGPVFASMIVAYGERLGGYVSVEQLDEIDDFPQETKQYFVISNPETRRMNLNKLKVLQMCRHPYITFHQAKAIEDYRRLYGPLHSLQDLHLHRDFTPDAISRLEPYVEF</sequence>
<dbReference type="PANTHER" id="PTHR21180:SF32">
    <property type="entry name" value="ENDONUCLEASE_EXONUCLEASE_PHOSPHATASE FAMILY DOMAIN-CONTAINING PROTEIN 1"/>
    <property type="match status" value="1"/>
</dbReference>
<feature type="transmembrane region" description="Helical" evidence="1">
    <location>
        <begin position="12"/>
        <end position="32"/>
    </location>
</feature>
<gene>
    <name evidence="2" type="ORF">HPS55_09780</name>
</gene>
<organism evidence="2 3">
    <name type="scientific">Xylanibacter rodentium</name>
    <dbReference type="NCBI Taxonomy" id="2736289"/>
    <lineage>
        <taxon>Bacteria</taxon>
        <taxon>Pseudomonadati</taxon>
        <taxon>Bacteroidota</taxon>
        <taxon>Bacteroidia</taxon>
        <taxon>Bacteroidales</taxon>
        <taxon>Prevotellaceae</taxon>
        <taxon>Xylanibacter</taxon>
    </lineage>
</organism>
<dbReference type="GeneID" id="82158052"/>
<dbReference type="EMBL" id="JABKKE010000015">
    <property type="protein sequence ID" value="NPE14603.1"/>
    <property type="molecule type" value="Genomic_DNA"/>
</dbReference>
<dbReference type="PANTHER" id="PTHR21180">
    <property type="entry name" value="ENDONUCLEASE/EXONUCLEASE/PHOSPHATASE FAMILY DOMAIN-CONTAINING PROTEIN 1"/>
    <property type="match status" value="1"/>
</dbReference>
<keyword evidence="1" id="KW-1133">Transmembrane helix</keyword>
<evidence type="ECO:0000313" key="3">
    <source>
        <dbReference type="Proteomes" id="UP001193734"/>
    </source>
</evidence>
<keyword evidence="1" id="KW-0472">Membrane</keyword>
<dbReference type="InterPro" id="IPR051675">
    <property type="entry name" value="Endo/Exo/Phosphatase_dom_1"/>
</dbReference>
<accession>A0ABX2AXG0</accession>
<keyword evidence="3" id="KW-1185">Reference proteome</keyword>
<dbReference type="Pfam" id="PF12836">
    <property type="entry name" value="HHH_3"/>
    <property type="match status" value="2"/>
</dbReference>
<dbReference type="RefSeq" id="WP_172174311.1">
    <property type="nucleotide sequence ID" value="NZ_CASGIA010000025.1"/>
</dbReference>